<evidence type="ECO:0000259" key="2">
    <source>
        <dbReference type="Pfam" id="PF00561"/>
    </source>
</evidence>
<dbReference type="PRINTS" id="PR00412">
    <property type="entry name" value="EPOXHYDRLASE"/>
</dbReference>
<reference evidence="3" key="1">
    <citation type="submission" date="2019-07" db="EMBL/GenBank/DDBJ databases">
        <title>Phylogenomic Reclassification of ATCC Bacillus Strains and Various Taxa within the Genus Bacillus.</title>
        <authorList>
            <person name="Riojas M.A."/>
            <person name="Frank A.M."/>
            <person name="Fenn S.L."/>
            <person name="King S.P."/>
            <person name="Brower S.M."/>
            <person name="Hazbon M.H."/>
        </authorList>
    </citation>
    <scope>NUCLEOTIDE SEQUENCE</scope>
    <source>
        <strain evidence="3">NR-12239</strain>
    </source>
</reference>
<evidence type="ECO:0000313" key="4">
    <source>
        <dbReference type="Proteomes" id="UP001248134"/>
    </source>
</evidence>
<dbReference type="Pfam" id="PF00561">
    <property type="entry name" value="Abhydrolase_1"/>
    <property type="match status" value="1"/>
</dbReference>
<evidence type="ECO:0000256" key="1">
    <source>
        <dbReference type="ARBA" id="ARBA00022801"/>
    </source>
</evidence>
<dbReference type="InterPro" id="IPR000073">
    <property type="entry name" value="AB_hydrolase_1"/>
</dbReference>
<organism evidence="3 4">
    <name type="scientific">Bacillus pseudomycoides</name>
    <dbReference type="NCBI Taxonomy" id="64104"/>
    <lineage>
        <taxon>Bacteria</taxon>
        <taxon>Bacillati</taxon>
        <taxon>Bacillota</taxon>
        <taxon>Bacilli</taxon>
        <taxon>Bacillales</taxon>
        <taxon>Bacillaceae</taxon>
        <taxon>Bacillus</taxon>
        <taxon>Bacillus cereus group</taxon>
    </lineage>
</organism>
<sequence>MKRYFINNGNIDVHITEWGSKNNPVIFCLHGLGSTSLSFIEIAEQLKAEYRLISIDVPGHGKTSPFESAEEYEMPRLATWLNDLLNHLEIEQFYFLSHSWGSLVSLFYLMEYPERVKGSILIDGGYQTKRLKEETVEEEIAYYEKDFEEYVFNDWKPFFKSEKAAYTRWSALLELAVKDLGLENDNKVYWHARGVTAGHIIKAMHKHETIDIYENLPSNILLLRATLPNSWDAYRSKTANIFKQKTGGTVKLIPNTTHMLHWDKPEVVVEEIRKCWSHSY</sequence>
<dbReference type="SUPFAM" id="SSF53474">
    <property type="entry name" value="alpha/beta-Hydrolases"/>
    <property type="match status" value="1"/>
</dbReference>
<evidence type="ECO:0000313" key="3">
    <source>
        <dbReference type="EMBL" id="MDR4329417.1"/>
    </source>
</evidence>
<name>A0AAJ3R7X6_9BACI</name>
<dbReference type="InterPro" id="IPR029058">
    <property type="entry name" value="AB_hydrolase_fold"/>
</dbReference>
<dbReference type="Gene3D" id="3.40.50.1820">
    <property type="entry name" value="alpha/beta hydrolase"/>
    <property type="match status" value="1"/>
</dbReference>
<dbReference type="InterPro" id="IPR050266">
    <property type="entry name" value="AB_hydrolase_sf"/>
</dbReference>
<gene>
    <name evidence="3" type="ORF">FOS08_27290</name>
</gene>
<protein>
    <submittedName>
        <fullName evidence="3">Alpha/beta hydrolase</fullName>
    </submittedName>
</protein>
<dbReference type="InterPro" id="IPR000639">
    <property type="entry name" value="Epox_hydrolase-like"/>
</dbReference>
<comment type="caution">
    <text evidence="3">The sequence shown here is derived from an EMBL/GenBank/DDBJ whole genome shotgun (WGS) entry which is preliminary data.</text>
</comment>
<dbReference type="PANTHER" id="PTHR43798">
    <property type="entry name" value="MONOACYLGLYCEROL LIPASE"/>
    <property type="match status" value="1"/>
</dbReference>
<feature type="domain" description="AB hydrolase-1" evidence="2">
    <location>
        <begin position="24"/>
        <end position="265"/>
    </location>
</feature>
<dbReference type="PANTHER" id="PTHR43798:SF31">
    <property type="entry name" value="AB HYDROLASE SUPERFAMILY PROTEIN YCLE"/>
    <property type="match status" value="1"/>
</dbReference>
<dbReference type="EMBL" id="VLYX01000064">
    <property type="protein sequence ID" value="MDR4329417.1"/>
    <property type="molecule type" value="Genomic_DNA"/>
</dbReference>
<dbReference type="RefSeq" id="WP_098100969.1">
    <property type="nucleotide sequence ID" value="NZ_JANIOB010000011.1"/>
</dbReference>
<dbReference type="AlphaFoldDB" id="A0AAJ3R7X6"/>
<keyword evidence="1 3" id="KW-0378">Hydrolase</keyword>
<dbReference type="Proteomes" id="UP001248134">
    <property type="component" value="Unassembled WGS sequence"/>
</dbReference>
<dbReference type="GO" id="GO:0016787">
    <property type="term" value="F:hydrolase activity"/>
    <property type="evidence" value="ECO:0007669"/>
    <property type="project" value="UniProtKB-KW"/>
</dbReference>
<accession>A0AAJ3R7X6</accession>
<proteinExistence type="predicted"/>
<dbReference type="GO" id="GO:0016020">
    <property type="term" value="C:membrane"/>
    <property type="evidence" value="ECO:0007669"/>
    <property type="project" value="TreeGrafter"/>
</dbReference>
<dbReference type="PRINTS" id="PR00111">
    <property type="entry name" value="ABHYDROLASE"/>
</dbReference>